<reference evidence="4 5" key="1">
    <citation type="submission" date="2020-08" db="EMBL/GenBank/DDBJ databases">
        <title>Sequencing the genomes of 1000 actinobacteria strains.</title>
        <authorList>
            <person name="Klenk H.-P."/>
        </authorList>
    </citation>
    <scope>NUCLEOTIDE SEQUENCE [LARGE SCALE GENOMIC DNA]</scope>
    <source>
        <strain evidence="4 5">DSM 41654</strain>
    </source>
</reference>
<gene>
    <name evidence="4" type="ORF">FHR34_003322</name>
</gene>
<evidence type="ECO:0000259" key="3">
    <source>
        <dbReference type="Pfam" id="PF20182"/>
    </source>
</evidence>
<keyword evidence="2" id="KW-1133">Transmembrane helix</keyword>
<dbReference type="Pfam" id="PF20182">
    <property type="entry name" value="DUF6545"/>
    <property type="match status" value="1"/>
</dbReference>
<evidence type="ECO:0000256" key="1">
    <source>
        <dbReference type="SAM" id="MobiDB-lite"/>
    </source>
</evidence>
<sequence length="443" mass="46514">MTPLLMTALPMTAPPLPAPYLSAASAATNAPLPIGHVVVLAMLWLVTVWRLPAAVRNPRQRMLWTAFAGVTIMVTLGLPNLTAWVDATAGVHNIVVPIKHVISLVACAAMVAFVAETARPELAPRLRRPQLVVLLAAQLGLVVSFALIRQSSEVTDFYQAYPGSVPAAIYALIVACYLGSAMGVASWLFGTYALRAGAGWLRSGLWVLGVGTAAGFGYSVLRVCQVLLALFDQPMFLSASLLYGIEWLAIALVLLGSSLPAVGVALDALRAWRTVRGLRPLWASLTAAVPEVVLTAPLGRSPRVLLHRRVIEIRDAALVLAGYADDELRARAARAAEHASAGDSVQPGGPATGPAGGPVADLAPPERPRALTEALTEALWLRATCAQRLAGQVPAGGPAAEVAGSFADLDFETETCRVLRLAAAYHSPVADAFAHAETDIHAT</sequence>
<feature type="transmembrane region" description="Helical" evidence="2">
    <location>
        <begin position="131"/>
        <end position="148"/>
    </location>
</feature>
<feature type="transmembrane region" description="Helical" evidence="2">
    <location>
        <begin position="168"/>
        <end position="193"/>
    </location>
</feature>
<dbReference type="AlphaFoldDB" id="A0A7W7VW49"/>
<keyword evidence="2" id="KW-0472">Membrane</keyword>
<keyword evidence="5" id="KW-1185">Reference proteome</keyword>
<evidence type="ECO:0000256" key="2">
    <source>
        <dbReference type="SAM" id="Phobius"/>
    </source>
</evidence>
<accession>A0A7W7VW49</accession>
<comment type="caution">
    <text evidence="4">The sequence shown here is derived from an EMBL/GenBank/DDBJ whole genome shotgun (WGS) entry which is preliminary data.</text>
</comment>
<feature type="transmembrane region" description="Helical" evidence="2">
    <location>
        <begin position="33"/>
        <end position="51"/>
    </location>
</feature>
<dbReference type="InterPro" id="IPR046675">
    <property type="entry name" value="DUF6545"/>
</dbReference>
<proteinExistence type="predicted"/>
<dbReference type="InterPro" id="IPR050039">
    <property type="entry name" value="MAB_1171c-like"/>
</dbReference>
<keyword evidence="2" id="KW-0812">Transmembrane</keyword>
<organism evidence="4 5">
    <name type="scientific">Kitasatospora kifunensis</name>
    <name type="common">Streptomyces kifunensis</name>
    <dbReference type="NCBI Taxonomy" id="58351"/>
    <lineage>
        <taxon>Bacteria</taxon>
        <taxon>Bacillati</taxon>
        <taxon>Actinomycetota</taxon>
        <taxon>Actinomycetes</taxon>
        <taxon>Kitasatosporales</taxon>
        <taxon>Streptomycetaceae</taxon>
        <taxon>Kitasatospora</taxon>
    </lineage>
</organism>
<feature type="domain" description="DUF6545" evidence="3">
    <location>
        <begin position="269"/>
        <end position="427"/>
    </location>
</feature>
<feature type="transmembrane region" description="Helical" evidence="2">
    <location>
        <begin position="248"/>
        <end position="269"/>
    </location>
</feature>
<dbReference type="NCBIfam" id="NF042915">
    <property type="entry name" value="MAB_1171c_fam"/>
    <property type="match status" value="1"/>
</dbReference>
<feature type="transmembrane region" description="Helical" evidence="2">
    <location>
        <begin position="63"/>
        <end position="81"/>
    </location>
</feature>
<dbReference type="EMBL" id="JACHJV010000001">
    <property type="protein sequence ID" value="MBB4924329.1"/>
    <property type="molecule type" value="Genomic_DNA"/>
</dbReference>
<dbReference type="Proteomes" id="UP000540506">
    <property type="component" value="Unassembled WGS sequence"/>
</dbReference>
<dbReference type="RefSeq" id="WP_184936292.1">
    <property type="nucleotide sequence ID" value="NZ_JACHJV010000001.1"/>
</dbReference>
<evidence type="ECO:0000313" key="4">
    <source>
        <dbReference type="EMBL" id="MBB4924329.1"/>
    </source>
</evidence>
<evidence type="ECO:0000313" key="5">
    <source>
        <dbReference type="Proteomes" id="UP000540506"/>
    </source>
</evidence>
<feature type="transmembrane region" description="Helical" evidence="2">
    <location>
        <begin position="101"/>
        <end position="119"/>
    </location>
</feature>
<name>A0A7W7VW49_KITKI</name>
<feature type="transmembrane region" description="Helical" evidence="2">
    <location>
        <begin position="205"/>
        <end position="228"/>
    </location>
</feature>
<protein>
    <recommendedName>
        <fullName evidence="3">DUF6545 domain-containing protein</fullName>
    </recommendedName>
</protein>
<feature type="region of interest" description="Disordered" evidence="1">
    <location>
        <begin position="339"/>
        <end position="365"/>
    </location>
</feature>